<evidence type="ECO:0000259" key="3">
    <source>
        <dbReference type="PROSITE" id="PS50821"/>
    </source>
</evidence>
<accession>A0AAV6ULN7</accession>
<dbReference type="FunFam" id="2.170.260.10:FF:000001">
    <property type="entry name" value="Protein argonaute-2"/>
    <property type="match status" value="1"/>
</dbReference>
<sequence length="843" mass="96767">MAGNTGYFPSLMFPRRPDFGSDGSEIFLQSNLFPIILNNAVVFHYKVMIIPDRKIKQLNRDIVNCIIQTYKNIFGNAVYDGRGNLYLRNPVHMQDSLNLEFYTIFPIDGKNECFTVTFRFIAQLNLGIFNDLLNSFSSIHPYFFAQCIRALSVILRKSPTLKYISIGRSFFSPCYDDNVALGEGREIWFGYFQDTLPSQWKMMLNVDIVASPFHKSLPVVEFLWEVLGKQSRKEKMKPLTDTERQKFAKEMKGLKVEVTHCGTMRRRYKVLNVTKHSVRNQVFEMKLMNGSSFECTVEQYFLDRYKQQPLMYSHLPCLQVGAQPRVIYLPLEVCNVVQGQKCLKKLTDHQTNAMIEATACSAPDRKNDITELVYQNALYEDPFLREFNVNVSTNMIELKGRKLLPPCIKYGGKKQTQVLPNNGVWDMRDKQFHYGVHINVWTIVCFDSPSNCSLASIRNFSKLLRKLSSDAGMTFSKEARHITFPLLDVKRVEPMLYQLKESISELQLILVILPGKTKVYAEIKRMGDTVLGIATQCVKAINVVKPRTQKVSSLCLKINVKLGGVNNILLPRIRPKVFNEPIIILGADIIHSLKSENRRPSVASLVGSMDAHPSRYASSVRVQSRKKQYIQDMSMMLKELMIKFYQITHFKPVRIVLYRNIMTENGLDRLLAQELLAMRHACIMLEPEYKPGITYIALHKRHHTRLFCVNKEDELGTSGNVPPGTTVDSGITHPTNFDFFLCSHPGVQGTSRPCHYLVLWDDNKFKSDELQRLTYQLCYTYARCTRAVSMPAPAYYAHLVAFRSRFHFNDVDMESRESEDSVLNSLANAVKLHKNANDGMYFA</sequence>
<comment type="caution">
    <text evidence="5">The sequence shown here is derived from an EMBL/GenBank/DDBJ whole genome shotgun (WGS) entry which is preliminary data.</text>
</comment>
<dbReference type="PANTHER" id="PTHR22891">
    <property type="entry name" value="EUKARYOTIC TRANSLATION INITIATION FACTOR 2C"/>
    <property type="match status" value="1"/>
</dbReference>
<organism evidence="5 6">
    <name type="scientific">Oedothorax gibbosus</name>
    <dbReference type="NCBI Taxonomy" id="931172"/>
    <lineage>
        <taxon>Eukaryota</taxon>
        <taxon>Metazoa</taxon>
        <taxon>Ecdysozoa</taxon>
        <taxon>Arthropoda</taxon>
        <taxon>Chelicerata</taxon>
        <taxon>Arachnida</taxon>
        <taxon>Araneae</taxon>
        <taxon>Araneomorphae</taxon>
        <taxon>Entelegynae</taxon>
        <taxon>Araneoidea</taxon>
        <taxon>Linyphiidae</taxon>
        <taxon>Erigoninae</taxon>
        <taxon>Oedothorax</taxon>
    </lineage>
</organism>
<dbReference type="FunFam" id="3.40.50.2300:FF:000005">
    <property type="entry name" value="Protein argonaute-2"/>
    <property type="match status" value="1"/>
</dbReference>
<dbReference type="AlphaFoldDB" id="A0AAV6ULN7"/>
<proteinExistence type="inferred from homology"/>
<keyword evidence="6" id="KW-1185">Reference proteome</keyword>
<dbReference type="InterPro" id="IPR032474">
    <property type="entry name" value="Argonaute_N"/>
</dbReference>
<evidence type="ECO:0008006" key="7">
    <source>
        <dbReference type="Google" id="ProtNLM"/>
    </source>
</evidence>
<dbReference type="SMART" id="SM00949">
    <property type="entry name" value="PAZ"/>
    <property type="match status" value="1"/>
</dbReference>
<dbReference type="CDD" id="cd04657">
    <property type="entry name" value="Piwi_ago-like"/>
    <property type="match status" value="1"/>
</dbReference>
<dbReference type="Pfam" id="PF16487">
    <property type="entry name" value="ArgoMid"/>
    <property type="match status" value="1"/>
</dbReference>
<dbReference type="GO" id="GO:0034587">
    <property type="term" value="P:piRNA processing"/>
    <property type="evidence" value="ECO:0007669"/>
    <property type="project" value="UniProtKB-ARBA"/>
</dbReference>
<dbReference type="SMART" id="SM00950">
    <property type="entry name" value="Piwi"/>
    <property type="match status" value="1"/>
</dbReference>
<evidence type="ECO:0000313" key="5">
    <source>
        <dbReference type="EMBL" id="KAG8184698.1"/>
    </source>
</evidence>
<dbReference type="Pfam" id="PF08699">
    <property type="entry name" value="ArgoL1"/>
    <property type="match status" value="1"/>
</dbReference>
<dbReference type="InterPro" id="IPR012337">
    <property type="entry name" value="RNaseH-like_sf"/>
</dbReference>
<dbReference type="Proteomes" id="UP000827092">
    <property type="component" value="Unassembled WGS sequence"/>
</dbReference>
<dbReference type="GO" id="GO:0003723">
    <property type="term" value="F:RNA binding"/>
    <property type="evidence" value="ECO:0007669"/>
    <property type="project" value="InterPro"/>
</dbReference>
<dbReference type="EMBL" id="JAFNEN010000364">
    <property type="protein sequence ID" value="KAG8184698.1"/>
    <property type="molecule type" value="Genomic_DNA"/>
</dbReference>
<evidence type="ECO:0000256" key="2">
    <source>
        <dbReference type="ARBA" id="ARBA00023158"/>
    </source>
</evidence>
<dbReference type="InterPro" id="IPR003100">
    <property type="entry name" value="PAZ_dom"/>
</dbReference>
<dbReference type="InterPro" id="IPR045246">
    <property type="entry name" value="Piwi_ago-like"/>
</dbReference>
<evidence type="ECO:0000259" key="4">
    <source>
        <dbReference type="PROSITE" id="PS50822"/>
    </source>
</evidence>
<dbReference type="InterPro" id="IPR014811">
    <property type="entry name" value="ArgoL1"/>
</dbReference>
<dbReference type="SUPFAM" id="SSF53098">
    <property type="entry name" value="Ribonuclease H-like"/>
    <property type="match status" value="1"/>
</dbReference>
<dbReference type="Pfam" id="PF16486">
    <property type="entry name" value="ArgoN"/>
    <property type="match status" value="1"/>
</dbReference>
<dbReference type="PROSITE" id="PS50822">
    <property type="entry name" value="PIWI"/>
    <property type="match status" value="1"/>
</dbReference>
<dbReference type="Gene3D" id="3.30.420.10">
    <property type="entry name" value="Ribonuclease H-like superfamily/Ribonuclease H"/>
    <property type="match status" value="1"/>
</dbReference>
<dbReference type="Gene3D" id="3.40.50.2300">
    <property type="match status" value="1"/>
</dbReference>
<dbReference type="CDD" id="cd02846">
    <property type="entry name" value="PAZ_argonaute_like"/>
    <property type="match status" value="1"/>
</dbReference>
<dbReference type="SMART" id="SM01163">
    <property type="entry name" value="DUF1785"/>
    <property type="match status" value="1"/>
</dbReference>
<dbReference type="Pfam" id="PF02171">
    <property type="entry name" value="Piwi"/>
    <property type="match status" value="1"/>
</dbReference>
<feature type="domain" description="Piwi" evidence="4">
    <location>
        <begin position="508"/>
        <end position="809"/>
    </location>
</feature>
<dbReference type="InterPro" id="IPR003165">
    <property type="entry name" value="Piwi"/>
</dbReference>
<dbReference type="InterPro" id="IPR032472">
    <property type="entry name" value="ArgoL2"/>
</dbReference>
<name>A0AAV6ULN7_9ARAC</name>
<evidence type="ECO:0000313" key="6">
    <source>
        <dbReference type="Proteomes" id="UP000827092"/>
    </source>
</evidence>
<protein>
    <recommendedName>
        <fullName evidence="7">Protein argonaute-2</fullName>
    </recommendedName>
</protein>
<comment type="similarity">
    <text evidence="1">Belongs to the argonaute family. Ago subfamily.</text>
</comment>
<dbReference type="Gene3D" id="2.170.260.10">
    <property type="entry name" value="paz domain"/>
    <property type="match status" value="1"/>
</dbReference>
<dbReference type="PROSITE" id="PS50821">
    <property type="entry name" value="PAZ"/>
    <property type="match status" value="1"/>
</dbReference>
<evidence type="ECO:0000256" key="1">
    <source>
        <dbReference type="ARBA" id="ARBA00008201"/>
    </source>
</evidence>
<dbReference type="SUPFAM" id="SSF101690">
    <property type="entry name" value="PAZ domain"/>
    <property type="match status" value="1"/>
</dbReference>
<dbReference type="InterPro" id="IPR036397">
    <property type="entry name" value="RNaseH_sf"/>
</dbReference>
<dbReference type="InterPro" id="IPR036085">
    <property type="entry name" value="PAZ_dom_sf"/>
</dbReference>
<feature type="domain" description="PAZ" evidence="3">
    <location>
        <begin position="218"/>
        <end position="338"/>
    </location>
</feature>
<reference evidence="5 6" key="1">
    <citation type="journal article" date="2022" name="Nat. Ecol. Evol.">
        <title>A masculinizing supergene underlies an exaggerated male reproductive morph in a spider.</title>
        <authorList>
            <person name="Hendrickx F."/>
            <person name="De Corte Z."/>
            <person name="Sonet G."/>
            <person name="Van Belleghem S.M."/>
            <person name="Kostlbacher S."/>
            <person name="Vangestel C."/>
        </authorList>
    </citation>
    <scope>NUCLEOTIDE SEQUENCE [LARGE SCALE GENOMIC DNA]</scope>
    <source>
        <strain evidence="5">W744_W776</strain>
    </source>
</reference>
<keyword evidence="2" id="KW-0943">RNA-mediated gene silencing</keyword>
<gene>
    <name evidence="5" type="ORF">JTE90_013088</name>
</gene>
<dbReference type="Pfam" id="PF02170">
    <property type="entry name" value="PAZ"/>
    <property type="match status" value="1"/>
</dbReference>
<dbReference type="InterPro" id="IPR032473">
    <property type="entry name" value="Argonaute_Mid_dom"/>
</dbReference>
<dbReference type="Pfam" id="PF16488">
    <property type="entry name" value="ArgoL2"/>
    <property type="match status" value="1"/>
</dbReference>